<dbReference type="PANTHER" id="PTHR43179">
    <property type="entry name" value="RHAMNOSYLTRANSFERASE WBBL"/>
    <property type="match status" value="1"/>
</dbReference>
<feature type="domain" description="Glycosyltransferase 2-like" evidence="1">
    <location>
        <begin position="505"/>
        <end position="629"/>
    </location>
</feature>
<gene>
    <name evidence="2" type="ORF">CXK99_09145</name>
</gene>
<dbReference type="Pfam" id="PF00535">
    <property type="entry name" value="Glycos_transf_2"/>
    <property type="match status" value="1"/>
</dbReference>
<protein>
    <submittedName>
        <fullName evidence="2">Glycosyl transferase</fullName>
    </submittedName>
</protein>
<sequence length="794" mass="86645">MNAPETYVPQLLGAITGLHGDVLQGWALDAQNPQLRLAVEIYIDHIFVALVRADMQQPSDAPGDGFHGFAVQLRPAWLENADHVTARIANNGPWLDGALALADAGKGSAPAPIATQAWYTGGLKIKGWAWDPDAPSRHVIVQAREGLRQLVTIKANQPHPALIYRSTSDHGFDIDLPWELADGQPHEIHLETDNGTPLTGSPIRLCLHPEGFGALLQRFWPTQESEKGQTSSVPALLNQLAKTQDIHFPRSAGFSHYPLWHAVFQQPQPYQQTPGMALVVLLGEGSEEDEATTRQSIQKQRLPAEQVQIIAPAANALLNELARHVATASIIVPVHKGDRLAGHALDTLLTLLAESGAGWAYADCDQDDSTGERSNPWFKPGWDETLFYGADIVTPGAALTGASVSKAIAELAQAGLAGKASWHWLLAGVVASNQAPVMHIPQVLYHRRAQALVSPHLALPDSQRHAALNWLAQQRAPGASVQANPQYPGLSRVNWPLPESLPLISLIVPTRDQLKLLRTCIDGLLDSTDYPALEIIIVDNGSCIPETLEYLEHIQRRGVRVLPYPYAFNYAAINNWAAERANGSIIGLVNNDIEILHPDWLKEMLAELLRPGIGAVGAKLMWPNGMVQHGGVVVGINGLAAHTGNNLNRDDAGYLGFNHLAREQSVVTTACLLIRKTDYLRLGGMDEKRFTVTFNDVDMCMRLRETGKRLVWTPFANLIHAESASRGKEDTPTKAARAGREQMYFIERWSQAGQLDPYYHPCLSADYLAGPYGGLALPPRNTAPRCAGHLPKNS</sequence>
<dbReference type="CDD" id="cd04186">
    <property type="entry name" value="GT_2_like_c"/>
    <property type="match status" value="1"/>
</dbReference>
<name>A0A2N8RFW6_STUST</name>
<dbReference type="Gene3D" id="3.90.550.10">
    <property type="entry name" value="Spore Coat Polysaccharide Biosynthesis Protein SpsA, Chain A"/>
    <property type="match status" value="1"/>
</dbReference>
<organism evidence="2 3">
    <name type="scientific">Stutzerimonas stutzeri</name>
    <name type="common">Pseudomonas stutzeri</name>
    <dbReference type="NCBI Taxonomy" id="316"/>
    <lineage>
        <taxon>Bacteria</taxon>
        <taxon>Pseudomonadati</taxon>
        <taxon>Pseudomonadota</taxon>
        <taxon>Gammaproteobacteria</taxon>
        <taxon>Pseudomonadales</taxon>
        <taxon>Pseudomonadaceae</taxon>
        <taxon>Stutzerimonas</taxon>
    </lineage>
</organism>
<dbReference type="GO" id="GO:0016740">
    <property type="term" value="F:transferase activity"/>
    <property type="evidence" value="ECO:0007669"/>
    <property type="project" value="UniProtKB-KW"/>
</dbReference>
<keyword evidence="2" id="KW-0808">Transferase</keyword>
<dbReference type="PANTHER" id="PTHR43179:SF7">
    <property type="entry name" value="RHAMNOSYLTRANSFERASE WBBL"/>
    <property type="match status" value="1"/>
</dbReference>
<evidence type="ECO:0000313" key="3">
    <source>
        <dbReference type="Proteomes" id="UP000236003"/>
    </source>
</evidence>
<dbReference type="SUPFAM" id="SSF53448">
    <property type="entry name" value="Nucleotide-diphospho-sugar transferases"/>
    <property type="match status" value="1"/>
</dbReference>
<dbReference type="AlphaFoldDB" id="A0A2N8RFW6"/>
<dbReference type="InterPro" id="IPR029044">
    <property type="entry name" value="Nucleotide-diphossugar_trans"/>
</dbReference>
<evidence type="ECO:0000313" key="2">
    <source>
        <dbReference type="EMBL" id="PNF59975.1"/>
    </source>
</evidence>
<comment type="caution">
    <text evidence="2">The sequence shown here is derived from an EMBL/GenBank/DDBJ whole genome shotgun (WGS) entry which is preliminary data.</text>
</comment>
<accession>A0A2N8RFW6</accession>
<dbReference type="InterPro" id="IPR001173">
    <property type="entry name" value="Glyco_trans_2-like"/>
</dbReference>
<dbReference type="EMBL" id="POUM01000006">
    <property type="protein sequence ID" value="PNF59975.1"/>
    <property type="molecule type" value="Genomic_DNA"/>
</dbReference>
<dbReference type="Proteomes" id="UP000236003">
    <property type="component" value="Unassembled WGS sequence"/>
</dbReference>
<evidence type="ECO:0000259" key="1">
    <source>
        <dbReference type="Pfam" id="PF00535"/>
    </source>
</evidence>
<reference evidence="2 3" key="1">
    <citation type="submission" date="2018-01" db="EMBL/GenBank/DDBJ databases">
        <title>Denitrification phenotypes of diverse strains of Pseudomonas stutzeri.</title>
        <authorList>
            <person name="Milligan D.A."/>
            <person name="Bergaust L."/>
            <person name="Bakken L.R."/>
            <person name="Frostegard A."/>
        </authorList>
    </citation>
    <scope>NUCLEOTIDE SEQUENCE [LARGE SCALE GENOMIC DNA]</scope>
    <source>
        <strain evidence="2 3">CCUG 44592</strain>
    </source>
</reference>
<proteinExistence type="predicted"/>
<dbReference type="RefSeq" id="WP_102820414.1">
    <property type="nucleotide sequence ID" value="NZ_JAMOHR010000006.1"/>
</dbReference>